<dbReference type="RefSeq" id="XP_043135727.1">
    <property type="nucleotide sequence ID" value="XM_043277894.1"/>
</dbReference>
<evidence type="ECO:0000256" key="1">
    <source>
        <dbReference type="SAM" id="MobiDB-lite"/>
    </source>
</evidence>
<protein>
    <submittedName>
        <fullName evidence="2">Uncharacterized protein</fullName>
    </submittedName>
</protein>
<accession>A0A7R7VM52</accession>
<proteinExistence type="predicted"/>
<feature type="region of interest" description="Disordered" evidence="1">
    <location>
        <begin position="1"/>
        <end position="46"/>
    </location>
</feature>
<feature type="compositionally biased region" description="Basic and acidic residues" evidence="1">
    <location>
        <begin position="22"/>
        <end position="46"/>
    </location>
</feature>
<gene>
    <name evidence="2" type="ORF">ACHE_31191S</name>
</gene>
<evidence type="ECO:0000313" key="2">
    <source>
        <dbReference type="EMBL" id="BCR87205.1"/>
    </source>
</evidence>
<dbReference type="KEGG" id="ache:ACHE_31191S"/>
<dbReference type="EMBL" id="AP024418">
    <property type="protein sequence ID" value="BCR87205.1"/>
    <property type="molecule type" value="Genomic_DNA"/>
</dbReference>
<evidence type="ECO:0000313" key="3">
    <source>
        <dbReference type="Proteomes" id="UP000637239"/>
    </source>
</evidence>
<reference evidence="2" key="2">
    <citation type="submission" date="2021-02" db="EMBL/GenBank/DDBJ databases">
        <title>Aspergillus chevalieri M1 genome sequence.</title>
        <authorList>
            <person name="Kadooka C."/>
            <person name="Mori K."/>
            <person name="Futagami T."/>
        </authorList>
    </citation>
    <scope>NUCLEOTIDE SEQUENCE</scope>
    <source>
        <strain evidence="2">M1</strain>
    </source>
</reference>
<name>A0A7R7VM52_ASPCH</name>
<reference evidence="2" key="1">
    <citation type="submission" date="2021-01" db="EMBL/GenBank/DDBJ databases">
        <authorList>
            <consortium name="Aspergillus chevalieri M1 genome sequencing consortium"/>
            <person name="Kazuki M."/>
            <person name="Futagami T."/>
        </authorList>
    </citation>
    <scope>NUCLEOTIDE SEQUENCE</scope>
    <source>
        <strain evidence="2">M1</strain>
    </source>
</reference>
<organism evidence="2 3">
    <name type="scientific">Aspergillus chevalieri</name>
    <name type="common">Eurotium chevalieri</name>
    <dbReference type="NCBI Taxonomy" id="182096"/>
    <lineage>
        <taxon>Eukaryota</taxon>
        <taxon>Fungi</taxon>
        <taxon>Dikarya</taxon>
        <taxon>Ascomycota</taxon>
        <taxon>Pezizomycotina</taxon>
        <taxon>Eurotiomycetes</taxon>
        <taxon>Eurotiomycetidae</taxon>
        <taxon>Eurotiales</taxon>
        <taxon>Aspergillaceae</taxon>
        <taxon>Aspergillus</taxon>
        <taxon>Aspergillus subgen. Aspergillus</taxon>
    </lineage>
</organism>
<sequence length="308" mass="34655">MTRKPGIPGPKPGANPGKKRKQDKDLSKNPHTMRGRELLASKSDSEKAVIRRKNNDRAAFVSARLKLRASTSWQEATMEEQEILENSLKDQVMRERYEKGQSAQFFLDQLEGESIDSSVWETVDFENDTELCYHAQLDDIASHETIPTTETAKEAEAAQSSATGQLIKTLHTITWGHFQLSLLRNLASLDKKLKILGKMESCHDPLFYNGIPFCLKSILPEKVFLKEERAAWSIMSSISSNPWATLPGPADWWEGYSCQSLAKFWGFAPKEEAKALYRLGIYIIQNKEAPENAGGLIDEVMGLLELLP</sequence>
<dbReference type="GeneID" id="66981563"/>
<keyword evidence="3" id="KW-1185">Reference proteome</keyword>
<dbReference type="Proteomes" id="UP000637239">
    <property type="component" value="Chromosome 3"/>
</dbReference>
<dbReference type="AlphaFoldDB" id="A0A7R7VM52"/>